<dbReference type="EMBL" id="LN736365">
    <property type="protein sequence ID" value="CEP62769.1"/>
    <property type="molecule type" value="Genomic_DNA"/>
</dbReference>
<dbReference type="GeneID" id="34686245"/>
<organism evidence="2 3">
    <name type="scientific">Lachancea lanzarotensis</name>
    <dbReference type="NCBI Taxonomy" id="1245769"/>
    <lineage>
        <taxon>Eukaryota</taxon>
        <taxon>Fungi</taxon>
        <taxon>Dikarya</taxon>
        <taxon>Ascomycota</taxon>
        <taxon>Saccharomycotina</taxon>
        <taxon>Saccharomycetes</taxon>
        <taxon>Saccharomycetales</taxon>
        <taxon>Saccharomycetaceae</taxon>
        <taxon>Lachancea</taxon>
    </lineage>
</organism>
<evidence type="ECO:0000313" key="2">
    <source>
        <dbReference type="EMBL" id="CEP62769.1"/>
    </source>
</evidence>
<dbReference type="RefSeq" id="XP_022628992.1">
    <property type="nucleotide sequence ID" value="XM_022771827.1"/>
</dbReference>
<protein>
    <submittedName>
        <fullName evidence="2">LALA0S06e03378g1_1</fullName>
    </submittedName>
</protein>
<evidence type="ECO:0000313" key="3">
    <source>
        <dbReference type="Proteomes" id="UP000054304"/>
    </source>
</evidence>
<reference evidence="2 3" key="1">
    <citation type="submission" date="2014-12" db="EMBL/GenBank/DDBJ databases">
        <authorList>
            <person name="Neuveglise Cecile"/>
        </authorList>
    </citation>
    <scope>NUCLEOTIDE SEQUENCE [LARGE SCALE GENOMIC DNA]</scope>
    <source>
        <strain evidence="2 3">CBS 12615</strain>
    </source>
</reference>
<accession>A0A0C7MS36</accession>
<dbReference type="OrthoDB" id="4068255at2759"/>
<sequence length="349" mass="40263">MSVKQLILDEIVTPEADDSELEAVRSDEDESFMQLDGDAFRLDKPNPQNENNGKALFVNDDSLSMDTPVKSGTGLLPEISPSKRVQFNVDGNFETGQETDDLWDFNTLVQQEFRRRLPQNYEVRGWKKPSRNLVSSLESIFESNMGIALEQCFTKYEGECERVILDRSLRSIHEEKEQMLFELLDQIKRRISKTRFPSRCADRDLDIEYIYAKRQFMQSRFSQESARVEALQLQVQREQTKLDELKTLRSKTTERNARKFKQLTDRISANLHPALSKAMINSFGLLRDGQANTERYQHDVDDLNLRLQDADSPVPPSQLQDNLSAIKNYQEVLQSFKDIQTGALKDPGT</sequence>
<dbReference type="Proteomes" id="UP000054304">
    <property type="component" value="Unassembled WGS sequence"/>
</dbReference>
<proteinExistence type="predicted"/>
<keyword evidence="1" id="KW-0175">Coiled coil</keyword>
<dbReference type="HOGENOM" id="CLU_058662_0_0_1"/>
<keyword evidence="3" id="KW-1185">Reference proteome</keyword>
<dbReference type="AlphaFoldDB" id="A0A0C7MS36"/>
<evidence type="ECO:0000256" key="1">
    <source>
        <dbReference type="SAM" id="Coils"/>
    </source>
</evidence>
<feature type="coiled-coil region" evidence="1">
    <location>
        <begin position="228"/>
        <end position="255"/>
    </location>
</feature>
<name>A0A0C7MS36_9SACH</name>
<dbReference type="STRING" id="1245769.A0A0C7MS36"/>
<gene>
    <name evidence="2" type="ORF">LALA0_S06e03378g</name>
</gene>